<proteinExistence type="predicted"/>
<dbReference type="InterPro" id="IPR050832">
    <property type="entry name" value="Bact_Acetyltransf"/>
</dbReference>
<accession>A0A2U1T1G7</accession>
<dbReference type="OrthoDB" id="70840at2"/>
<dbReference type="RefSeq" id="WP_108518162.1">
    <property type="nucleotide sequence ID" value="NZ_CP026951.1"/>
</dbReference>
<reference evidence="5" key="1">
    <citation type="submission" date="2018-04" db="EMBL/GenBank/DDBJ databases">
        <authorList>
            <person name="Liu S."/>
            <person name="Wang Z."/>
            <person name="Li J."/>
        </authorList>
    </citation>
    <scope>NUCLEOTIDE SEQUENCE [LARGE SCALE GENOMIC DNA]</scope>
    <source>
        <strain evidence="5">S1194</strain>
    </source>
</reference>
<dbReference type="KEGG" id="salc:C2138_12085"/>
<dbReference type="CDD" id="cd04301">
    <property type="entry name" value="NAT_SF"/>
    <property type="match status" value="1"/>
</dbReference>
<feature type="domain" description="N-acetyltransferase" evidence="3">
    <location>
        <begin position="9"/>
        <end position="156"/>
    </location>
</feature>
<gene>
    <name evidence="4" type="ORF">DF220_07120</name>
</gene>
<protein>
    <submittedName>
        <fullName evidence="4">N-acetyltransferase</fullName>
    </submittedName>
</protein>
<evidence type="ECO:0000313" key="5">
    <source>
        <dbReference type="Proteomes" id="UP000244978"/>
    </source>
</evidence>
<dbReference type="PANTHER" id="PTHR43877">
    <property type="entry name" value="AMINOALKYLPHOSPHONATE N-ACETYLTRANSFERASE-RELATED-RELATED"/>
    <property type="match status" value="1"/>
</dbReference>
<evidence type="ECO:0000313" key="4">
    <source>
        <dbReference type="EMBL" id="PWB97623.1"/>
    </source>
</evidence>
<name>A0A2U1T1G7_9MICO</name>
<sequence>MTPAEWTEITVRRLPFEHADSTLLHSAQRAEIASVYGRDDSEPGEPATAENVSAFVVAYTDGMPSGCGGLRAVSDTVTEIKRMYVTPAHRGSGASRAILVELETIAREQGATRLVLETGDRLPAAMRFYEREGFTRIENFGPYAGVDASVCFGKTL</sequence>
<dbReference type="PANTHER" id="PTHR43877:SF2">
    <property type="entry name" value="AMINOALKYLPHOSPHONATE N-ACETYLTRANSFERASE-RELATED"/>
    <property type="match status" value="1"/>
</dbReference>
<dbReference type="AlphaFoldDB" id="A0A2U1T1G7"/>
<dbReference type="InterPro" id="IPR000182">
    <property type="entry name" value="GNAT_dom"/>
</dbReference>
<evidence type="ECO:0000256" key="2">
    <source>
        <dbReference type="ARBA" id="ARBA00023315"/>
    </source>
</evidence>
<dbReference type="Pfam" id="PF00583">
    <property type="entry name" value="Acetyltransf_1"/>
    <property type="match status" value="1"/>
</dbReference>
<keyword evidence="5" id="KW-1185">Reference proteome</keyword>
<dbReference type="Proteomes" id="UP000244978">
    <property type="component" value="Unassembled WGS sequence"/>
</dbReference>
<dbReference type="InterPro" id="IPR016181">
    <property type="entry name" value="Acyl_CoA_acyltransferase"/>
</dbReference>
<keyword evidence="2" id="KW-0012">Acyltransferase</keyword>
<dbReference type="EMBL" id="QEEX01000001">
    <property type="protein sequence ID" value="PWB97623.1"/>
    <property type="molecule type" value="Genomic_DNA"/>
</dbReference>
<dbReference type="SUPFAM" id="SSF55729">
    <property type="entry name" value="Acyl-CoA N-acyltransferases (Nat)"/>
    <property type="match status" value="1"/>
</dbReference>
<comment type="caution">
    <text evidence="4">The sequence shown here is derived from an EMBL/GenBank/DDBJ whole genome shotgun (WGS) entry which is preliminary data.</text>
</comment>
<dbReference type="Gene3D" id="3.40.630.30">
    <property type="match status" value="1"/>
</dbReference>
<evidence type="ECO:0000259" key="3">
    <source>
        <dbReference type="PROSITE" id="PS51186"/>
    </source>
</evidence>
<organism evidence="4 5">
    <name type="scientific">Homoserinimonas hongtaonis</name>
    <dbReference type="NCBI Taxonomy" id="2079791"/>
    <lineage>
        <taxon>Bacteria</taxon>
        <taxon>Bacillati</taxon>
        <taxon>Actinomycetota</taxon>
        <taxon>Actinomycetes</taxon>
        <taxon>Micrococcales</taxon>
        <taxon>Microbacteriaceae</taxon>
        <taxon>Homoserinimonas</taxon>
    </lineage>
</organism>
<dbReference type="GO" id="GO:0016747">
    <property type="term" value="F:acyltransferase activity, transferring groups other than amino-acyl groups"/>
    <property type="evidence" value="ECO:0007669"/>
    <property type="project" value="InterPro"/>
</dbReference>
<dbReference type="PROSITE" id="PS51186">
    <property type="entry name" value="GNAT"/>
    <property type="match status" value="1"/>
</dbReference>
<keyword evidence="1 4" id="KW-0808">Transferase</keyword>
<evidence type="ECO:0000256" key="1">
    <source>
        <dbReference type="ARBA" id="ARBA00022679"/>
    </source>
</evidence>